<feature type="domain" description="Solute-binding protein family 5" evidence="6">
    <location>
        <begin position="70"/>
        <end position="508"/>
    </location>
</feature>
<evidence type="ECO:0000256" key="5">
    <source>
        <dbReference type="SAM" id="SignalP"/>
    </source>
</evidence>
<dbReference type="Proteomes" id="UP000288178">
    <property type="component" value="Unassembled WGS sequence"/>
</dbReference>
<comment type="similarity">
    <text evidence="2">Belongs to the bacterial solute-binding protein 5 family.</text>
</comment>
<dbReference type="Gene3D" id="3.40.190.10">
    <property type="entry name" value="Periplasmic binding protein-like II"/>
    <property type="match status" value="1"/>
</dbReference>
<organism evidence="7 8">
    <name type="scientific">Rubrivivax albus</name>
    <dbReference type="NCBI Taxonomy" id="2499835"/>
    <lineage>
        <taxon>Bacteria</taxon>
        <taxon>Pseudomonadati</taxon>
        <taxon>Pseudomonadota</taxon>
        <taxon>Betaproteobacteria</taxon>
        <taxon>Burkholderiales</taxon>
        <taxon>Sphaerotilaceae</taxon>
        <taxon>Rubrivivax</taxon>
    </lineage>
</organism>
<evidence type="ECO:0000313" key="7">
    <source>
        <dbReference type="EMBL" id="RVT48102.1"/>
    </source>
</evidence>
<reference evidence="7 8" key="1">
    <citation type="submission" date="2019-01" db="EMBL/GenBank/DDBJ databases">
        <authorList>
            <person name="Chen W.-M."/>
        </authorList>
    </citation>
    <scope>NUCLEOTIDE SEQUENCE [LARGE SCALE GENOMIC DNA]</scope>
    <source>
        <strain evidence="7 8">ICH-3</strain>
    </source>
</reference>
<evidence type="ECO:0000256" key="1">
    <source>
        <dbReference type="ARBA" id="ARBA00004196"/>
    </source>
</evidence>
<dbReference type="PANTHER" id="PTHR30290:SF10">
    <property type="entry name" value="PERIPLASMIC OLIGOPEPTIDE-BINDING PROTEIN-RELATED"/>
    <property type="match status" value="1"/>
</dbReference>
<name>A0A3S2WQC2_9BURK</name>
<accession>A0A3S2WQC2</accession>
<dbReference type="SUPFAM" id="SSF53850">
    <property type="entry name" value="Periplasmic binding protein-like II"/>
    <property type="match status" value="1"/>
</dbReference>
<evidence type="ECO:0000313" key="8">
    <source>
        <dbReference type="Proteomes" id="UP000288178"/>
    </source>
</evidence>
<gene>
    <name evidence="7" type="ORF">ENE75_23220</name>
</gene>
<dbReference type="Pfam" id="PF00496">
    <property type="entry name" value="SBP_bac_5"/>
    <property type="match status" value="1"/>
</dbReference>
<comment type="caution">
    <text evidence="7">The sequence shown here is derived from an EMBL/GenBank/DDBJ whole genome shotgun (WGS) entry which is preliminary data.</text>
</comment>
<comment type="subcellular location">
    <subcellularLocation>
        <location evidence="1">Cell envelope</location>
    </subcellularLocation>
</comment>
<dbReference type="AlphaFoldDB" id="A0A3S2WQC2"/>
<sequence length="603" mass="67379">MIRTIALALALAVALPGVAQTPPKKVLKLAFTTATTSFDPVQISDLYSRTITPHIFEALYQYDYLARPVKVKPLTAAGLPEVSADYRTWTVRVKPGIHFADDPVFKGQKRELTARDYVYSILRSADPANRAQIWTYIASLKLSGLAAKRQKHLDDKTPFDYDSEPEGLRTLDRYTLQIRLDEPNPRFLEVLAASDLLGAVAREVVEAYGDKIGEHPVGTGPFRLKSWRRGSQIVLERNPDYRERLYDAEPAADDAEGQAILAKMRGKRLPIVDEVLVAIIEEDQPMWLSFLNGEVDGLLSRGNSVPGNFVVQGMPGGQVAPNLAKKGIVGKQTVNSDIAITYFNMEDPVVGGYTPEKVALRRAIGLAMDIDREIRIIRRGQAIPAQSNIVPGTTGYDPDFKSEGGDYNPARANALLDLYGYLDKDGDGWRDLPDGSPLVLNRATQPEQINRQFDELFRKNMEDIGLRVTFETGQWPEQLKKARAGKLQIWALGSSAAGTDGQSALFRLHGVQAGGQNLARFKLPAFDALFDRMSVLPDGPEREALFLEAKKIAVAYMPYKPTVHRISTDMWYPWLIGYRRPLFWSEWWHLVDVDVAMREAAQR</sequence>
<evidence type="ECO:0000256" key="4">
    <source>
        <dbReference type="ARBA" id="ARBA00022729"/>
    </source>
</evidence>
<dbReference type="InterPro" id="IPR030678">
    <property type="entry name" value="Peptide/Ni-bd"/>
</dbReference>
<keyword evidence="4 5" id="KW-0732">Signal</keyword>
<dbReference type="InterPro" id="IPR039424">
    <property type="entry name" value="SBP_5"/>
</dbReference>
<protein>
    <submittedName>
        <fullName evidence="7">Bicyclomycin resistance protein</fullName>
    </submittedName>
</protein>
<evidence type="ECO:0000256" key="2">
    <source>
        <dbReference type="ARBA" id="ARBA00005695"/>
    </source>
</evidence>
<dbReference type="RefSeq" id="WP_128201196.1">
    <property type="nucleotide sequence ID" value="NZ_SACT01000011.1"/>
</dbReference>
<keyword evidence="8" id="KW-1185">Reference proteome</keyword>
<dbReference type="GO" id="GO:1904680">
    <property type="term" value="F:peptide transmembrane transporter activity"/>
    <property type="evidence" value="ECO:0007669"/>
    <property type="project" value="TreeGrafter"/>
</dbReference>
<dbReference type="EMBL" id="SACT01000011">
    <property type="protein sequence ID" value="RVT48102.1"/>
    <property type="molecule type" value="Genomic_DNA"/>
</dbReference>
<keyword evidence="3" id="KW-0813">Transport</keyword>
<evidence type="ECO:0000259" key="6">
    <source>
        <dbReference type="Pfam" id="PF00496"/>
    </source>
</evidence>
<feature type="signal peptide" evidence="5">
    <location>
        <begin position="1"/>
        <end position="19"/>
    </location>
</feature>
<feature type="chain" id="PRO_5018633196" evidence="5">
    <location>
        <begin position="20"/>
        <end position="603"/>
    </location>
</feature>
<proteinExistence type="inferred from homology"/>
<dbReference type="InterPro" id="IPR000914">
    <property type="entry name" value="SBP_5_dom"/>
</dbReference>
<dbReference type="GO" id="GO:0030288">
    <property type="term" value="C:outer membrane-bounded periplasmic space"/>
    <property type="evidence" value="ECO:0007669"/>
    <property type="project" value="UniProtKB-ARBA"/>
</dbReference>
<dbReference type="PANTHER" id="PTHR30290">
    <property type="entry name" value="PERIPLASMIC BINDING COMPONENT OF ABC TRANSPORTER"/>
    <property type="match status" value="1"/>
</dbReference>
<dbReference type="GO" id="GO:0015833">
    <property type="term" value="P:peptide transport"/>
    <property type="evidence" value="ECO:0007669"/>
    <property type="project" value="TreeGrafter"/>
</dbReference>
<dbReference type="Gene3D" id="3.10.105.10">
    <property type="entry name" value="Dipeptide-binding Protein, Domain 3"/>
    <property type="match status" value="1"/>
</dbReference>
<evidence type="ECO:0000256" key="3">
    <source>
        <dbReference type="ARBA" id="ARBA00022448"/>
    </source>
</evidence>
<dbReference type="OrthoDB" id="9801912at2"/>
<dbReference type="GO" id="GO:0043190">
    <property type="term" value="C:ATP-binding cassette (ABC) transporter complex"/>
    <property type="evidence" value="ECO:0007669"/>
    <property type="project" value="InterPro"/>
</dbReference>
<dbReference type="PIRSF" id="PIRSF002741">
    <property type="entry name" value="MppA"/>
    <property type="match status" value="1"/>
</dbReference>